<accession>A0AAW6YEA9</accession>
<proteinExistence type="predicted"/>
<organism evidence="1 2">
    <name type="scientific">Neisseria subflava</name>
    <dbReference type="NCBI Taxonomy" id="28449"/>
    <lineage>
        <taxon>Bacteria</taxon>
        <taxon>Pseudomonadati</taxon>
        <taxon>Pseudomonadota</taxon>
        <taxon>Betaproteobacteria</taxon>
        <taxon>Neisseriales</taxon>
        <taxon>Neisseriaceae</taxon>
        <taxon>Neisseria</taxon>
    </lineage>
</organism>
<sequence length="94" mass="10589">FVQMGEQNWGYAVESGNTGQGETTIGKNFLFTDNSNRNRRSFSVNGKDNGAYYGNCDVYKGREKRDCEDRYTSIDAKIAFDKNRPSVSGVWALN</sequence>
<evidence type="ECO:0000313" key="2">
    <source>
        <dbReference type="Proteomes" id="UP001236303"/>
    </source>
</evidence>
<evidence type="ECO:0000313" key="1">
    <source>
        <dbReference type="EMBL" id="MDK7243602.1"/>
    </source>
</evidence>
<gene>
    <name evidence="1" type="ORF">QP451_11385</name>
</gene>
<protein>
    <submittedName>
        <fullName evidence="1">Uncharacterized protein</fullName>
    </submittedName>
</protein>
<feature type="non-terminal residue" evidence="1">
    <location>
        <position position="1"/>
    </location>
</feature>
<dbReference type="Proteomes" id="UP001236303">
    <property type="component" value="Unassembled WGS sequence"/>
</dbReference>
<dbReference type="EMBL" id="JASOPA010000091">
    <property type="protein sequence ID" value="MDK7243602.1"/>
    <property type="molecule type" value="Genomic_DNA"/>
</dbReference>
<feature type="non-terminal residue" evidence="1">
    <location>
        <position position="94"/>
    </location>
</feature>
<name>A0AAW6YEA9_NEISU</name>
<comment type="caution">
    <text evidence="1">The sequence shown here is derived from an EMBL/GenBank/DDBJ whole genome shotgun (WGS) entry which is preliminary data.</text>
</comment>
<reference evidence="1" key="1">
    <citation type="submission" date="2023-05" db="EMBL/GenBank/DDBJ databases">
        <title>Cataloging the Phylogenetic Diversity of Human Bladder Bacteria.</title>
        <authorList>
            <person name="Du J."/>
        </authorList>
    </citation>
    <scope>NUCLEOTIDE SEQUENCE</scope>
    <source>
        <strain evidence="1">UMB1050</strain>
    </source>
</reference>
<dbReference type="AlphaFoldDB" id="A0AAW6YEA9"/>